<dbReference type="Proteomes" id="UP001163321">
    <property type="component" value="Chromosome 8"/>
</dbReference>
<proteinExistence type="predicted"/>
<comment type="caution">
    <text evidence="1">The sequence shown here is derived from an EMBL/GenBank/DDBJ whole genome shotgun (WGS) entry which is preliminary data.</text>
</comment>
<gene>
    <name evidence="1" type="ORF">PsorP6_016589</name>
</gene>
<reference evidence="1 2" key="1">
    <citation type="journal article" date="2022" name="bioRxiv">
        <title>The genome of the oomycete Peronosclerospora sorghi, a cosmopolitan pathogen of maize and sorghum, is inflated with dispersed pseudogenes.</title>
        <authorList>
            <person name="Fletcher K."/>
            <person name="Martin F."/>
            <person name="Isakeit T."/>
            <person name="Cavanaugh K."/>
            <person name="Magill C."/>
            <person name="Michelmore R."/>
        </authorList>
    </citation>
    <scope>NUCLEOTIDE SEQUENCE [LARGE SCALE GENOMIC DNA]</scope>
    <source>
        <strain evidence="1">P6</strain>
    </source>
</reference>
<protein>
    <submittedName>
        <fullName evidence="1">Uncharacterized protein</fullName>
    </submittedName>
</protein>
<sequence length="104" mass="12273">MLLDFARDVMEAYTKDKDSIAIIPCLRRGDDRLSVKNEIRNDLLHIKKDGAIQILRMPQVDKILLRPMPDFHEAAVVAHPGVERTLSTMRQYFWWPGMREHFRQ</sequence>
<name>A0ACC0VJG2_9STRA</name>
<evidence type="ECO:0000313" key="2">
    <source>
        <dbReference type="Proteomes" id="UP001163321"/>
    </source>
</evidence>
<dbReference type="EMBL" id="CM047587">
    <property type="protein sequence ID" value="KAI9906510.1"/>
    <property type="molecule type" value="Genomic_DNA"/>
</dbReference>
<keyword evidence="2" id="KW-1185">Reference proteome</keyword>
<organism evidence="1 2">
    <name type="scientific">Peronosclerospora sorghi</name>
    <dbReference type="NCBI Taxonomy" id="230839"/>
    <lineage>
        <taxon>Eukaryota</taxon>
        <taxon>Sar</taxon>
        <taxon>Stramenopiles</taxon>
        <taxon>Oomycota</taxon>
        <taxon>Peronosporomycetes</taxon>
        <taxon>Peronosporales</taxon>
        <taxon>Peronosporaceae</taxon>
        <taxon>Peronosclerospora</taxon>
    </lineage>
</organism>
<accession>A0ACC0VJG2</accession>
<evidence type="ECO:0000313" key="1">
    <source>
        <dbReference type="EMBL" id="KAI9906510.1"/>
    </source>
</evidence>